<sequence>MTSRSKATMSQSSGVRSSLINSLTIFQKYFNVQHQYVSYQKKQHLQDNRFFFADEYNLKRMIRIAEFEGWFEMIYARLLNVLRDRTCIESGDLKNALMLHSKPNF</sequence>
<accession>A0A915KU26</accession>
<keyword evidence="1" id="KW-1185">Reference proteome</keyword>
<dbReference type="AlphaFoldDB" id="A0A915KU26"/>
<protein>
    <submittedName>
        <fullName evidence="2">Uncharacterized protein</fullName>
    </submittedName>
</protein>
<name>A0A915KU26_ROMCU</name>
<dbReference type="WBParaSite" id="nRc.2.0.1.t41971-RA">
    <property type="protein sequence ID" value="nRc.2.0.1.t41971-RA"/>
    <property type="gene ID" value="nRc.2.0.1.g41971"/>
</dbReference>
<evidence type="ECO:0000313" key="2">
    <source>
        <dbReference type="WBParaSite" id="nRc.2.0.1.t41971-RA"/>
    </source>
</evidence>
<organism evidence="1 2">
    <name type="scientific">Romanomermis culicivorax</name>
    <name type="common">Nematode worm</name>
    <dbReference type="NCBI Taxonomy" id="13658"/>
    <lineage>
        <taxon>Eukaryota</taxon>
        <taxon>Metazoa</taxon>
        <taxon>Ecdysozoa</taxon>
        <taxon>Nematoda</taxon>
        <taxon>Enoplea</taxon>
        <taxon>Dorylaimia</taxon>
        <taxon>Mermithida</taxon>
        <taxon>Mermithoidea</taxon>
        <taxon>Mermithidae</taxon>
        <taxon>Romanomermis</taxon>
    </lineage>
</organism>
<proteinExistence type="predicted"/>
<reference evidence="2" key="1">
    <citation type="submission" date="2022-11" db="UniProtKB">
        <authorList>
            <consortium name="WormBaseParasite"/>
        </authorList>
    </citation>
    <scope>IDENTIFICATION</scope>
</reference>
<evidence type="ECO:0000313" key="1">
    <source>
        <dbReference type="Proteomes" id="UP000887565"/>
    </source>
</evidence>
<dbReference type="Proteomes" id="UP000887565">
    <property type="component" value="Unplaced"/>
</dbReference>